<reference evidence="3" key="2">
    <citation type="journal article" date="2021" name="PeerJ">
        <title>Extensive microbial diversity within the chicken gut microbiome revealed by metagenomics and culture.</title>
        <authorList>
            <person name="Gilroy R."/>
            <person name="Ravi A."/>
            <person name="Getino M."/>
            <person name="Pursley I."/>
            <person name="Horton D.L."/>
            <person name="Alikhan N.F."/>
            <person name="Baker D."/>
            <person name="Gharbi K."/>
            <person name="Hall N."/>
            <person name="Watson M."/>
            <person name="Adriaenssens E.M."/>
            <person name="Foster-Nyarko E."/>
            <person name="Jarju S."/>
            <person name="Secka A."/>
            <person name="Antonio M."/>
            <person name="Oren A."/>
            <person name="Chaudhuri R.R."/>
            <person name="La Ragione R."/>
            <person name="Hildebrand F."/>
            <person name="Pallen M.J."/>
        </authorList>
    </citation>
    <scope>NUCLEOTIDE SEQUENCE</scope>
    <source>
        <strain evidence="3">CHK195-4489</strain>
    </source>
</reference>
<evidence type="ECO:0000313" key="4">
    <source>
        <dbReference type="Proteomes" id="UP000824089"/>
    </source>
</evidence>
<protein>
    <submittedName>
        <fullName evidence="3">VanZ family protein</fullName>
    </submittedName>
</protein>
<dbReference type="InterPro" id="IPR053150">
    <property type="entry name" value="Teicoplanin_resist-assoc"/>
</dbReference>
<evidence type="ECO:0000259" key="2">
    <source>
        <dbReference type="Pfam" id="PF04892"/>
    </source>
</evidence>
<keyword evidence="1" id="KW-0812">Transmembrane</keyword>
<organism evidence="3 4">
    <name type="scientific">Candidatus Egerieisoma faecipullorum</name>
    <dbReference type="NCBI Taxonomy" id="2840963"/>
    <lineage>
        <taxon>Bacteria</taxon>
        <taxon>Bacillati</taxon>
        <taxon>Bacillota</taxon>
        <taxon>Clostridia</taxon>
        <taxon>Eubacteriales</taxon>
        <taxon>Clostridiaceae</taxon>
        <taxon>Clostridiaceae incertae sedis</taxon>
        <taxon>Candidatus Egerieisoma</taxon>
    </lineage>
</organism>
<dbReference type="InterPro" id="IPR006976">
    <property type="entry name" value="VanZ-like"/>
</dbReference>
<keyword evidence="1" id="KW-0472">Membrane</keyword>
<feature type="domain" description="VanZ-like" evidence="2">
    <location>
        <begin position="10"/>
        <end position="125"/>
    </location>
</feature>
<accession>A0A9D1L924</accession>
<reference evidence="3" key="1">
    <citation type="submission" date="2020-10" db="EMBL/GenBank/DDBJ databases">
        <authorList>
            <person name="Gilroy R."/>
        </authorList>
    </citation>
    <scope>NUCLEOTIDE SEQUENCE</scope>
    <source>
        <strain evidence="3">CHK195-4489</strain>
    </source>
</reference>
<evidence type="ECO:0000313" key="3">
    <source>
        <dbReference type="EMBL" id="HIU29499.1"/>
    </source>
</evidence>
<name>A0A9D1L924_9CLOT</name>
<gene>
    <name evidence="3" type="ORF">IAD50_04280</name>
</gene>
<feature type="transmembrane region" description="Helical" evidence="1">
    <location>
        <begin position="78"/>
        <end position="97"/>
    </location>
</feature>
<dbReference type="PANTHER" id="PTHR36834">
    <property type="entry name" value="MEMBRANE PROTEIN-RELATED"/>
    <property type="match status" value="1"/>
</dbReference>
<comment type="caution">
    <text evidence="3">The sequence shown here is derived from an EMBL/GenBank/DDBJ whole genome shotgun (WGS) entry which is preliminary data.</text>
</comment>
<evidence type="ECO:0000256" key="1">
    <source>
        <dbReference type="SAM" id="Phobius"/>
    </source>
</evidence>
<keyword evidence="1" id="KW-1133">Transmembrane helix</keyword>
<dbReference type="EMBL" id="DVMM01000085">
    <property type="protein sequence ID" value="HIU29499.1"/>
    <property type="molecule type" value="Genomic_DNA"/>
</dbReference>
<feature type="transmembrane region" description="Helical" evidence="1">
    <location>
        <begin position="109"/>
        <end position="126"/>
    </location>
</feature>
<dbReference type="Proteomes" id="UP000824089">
    <property type="component" value="Unassembled WGS sequence"/>
</dbReference>
<dbReference type="Pfam" id="PF04892">
    <property type="entry name" value="VanZ"/>
    <property type="match status" value="1"/>
</dbReference>
<sequence>MSKAIALPVFIFYLSFVLTITIFERVPTQNPRYELTLFWSYRAIINGMTRLIAENFWNIILFIPIGILLSVLISQKNAWFSIILSLILSAALEVTQLITHRGLFEFDDIIHNVLGAVIGVMLYMLSKNLREKFQDRKKEKGK</sequence>
<dbReference type="AlphaFoldDB" id="A0A9D1L924"/>
<dbReference type="PANTHER" id="PTHR36834:SF1">
    <property type="entry name" value="INTEGRAL MEMBRANE PROTEIN"/>
    <property type="match status" value="1"/>
</dbReference>
<feature type="transmembrane region" description="Helical" evidence="1">
    <location>
        <begin position="56"/>
        <end position="73"/>
    </location>
</feature>
<proteinExistence type="predicted"/>